<evidence type="ECO:0000313" key="4">
    <source>
        <dbReference type="Proteomes" id="UP000539710"/>
    </source>
</evidence>
<dbReference type="EMBL" id="CP059472">
    <property type="protein sequence ID" value="QMS97880.1"/>
    <property type="molecule type" value="Genomic_DNA"/>
</dbReference>
<organism evidence="2 3">
    <name type="scientific">Marnyiella aurantia</name>
    <dbReference type="NCBI Taxonomy" id="2758037"/>
    <lineage>
        <taxon>Bacteria</taxon>
        <taxon>Pseudomonadati</taxon>
        <taxon>Bacteroidota</taxon>
        <taxon>Flavobacteriia</taxon>
        <taxon>Flavobacteriales</taxon>
        <taxon>Weeksellaceae</taxon>
        <taxon>Marnyiella</taxon>
    </lineage>
</organism>
<dbReference type="AlphaFoldDB" id="A0A7D7LNS4"/>
<reference evidence="2 3" key="1">
    <citation type="submission" date="2020-07" db="EMBL/GenBank/DDBJ databases">
        <title>Chryseobacterium sp.cx-624.</title>
        <authorList>
            <person name="Yang C."/>
        </authorList>
    </citation>
    <scope>NUCLEOTIDE SEQUENCE [LARGE SCALE GENOMIC DNA]</scope>
    <source>
        <strain evidence="3">cx-624</strain>
        <strain evidence="2">Cx-624</strain>
    </source>
</reference>
<dbReference type="RefSeq" id="WP_181886892.1">
    <property type="nucleotide sequence ID" value="NZ_CP059472.1"/>
</dbReference>
<dbReference type="KEGG" id="cbau:H1R16_09150"/>
<dbReference type="Proteomes" id="UP000515349">
    <property type="component" value="Chromosome"/>
</dbReference>
<evidence type="ECO:0000313" key="2">
    <source>
        <dbReference type="EMBL" id="QMS97880.1"/>
    </source>
</evidence>
<evidence type="ECO:0000313" key="3">
    <source>
        <dbReference type="Proteomes" id="UP000515349"/>
    </source>
</evidence>
<protein>
    <submittedName>
        <fullName evidence="2">Uncharacterized protein</fullName>
    </submittedName>
</protein>
<reference evidence="1" key="3">
    <citation type="submission" date="2020-07" db="EMBL/GenBank/DDBJ databases">
        <authorList>
            <person name="Yang C."/>
        </authorList>
    </citation>
    <scope>NUCLEOTIDE SEQUENCE</scope>
    <source>
        <strain evidence="1">Cx-624</strain>
    </source>
</reference>
<evidence type="ECO:0000313" key="1">
    <source>
        <dbReference type="EMBL" id="MBA5246772.1"/>
    </source>
</evidence>
<gene>
    <name evidence="2" type="ORF">H1R16_09150</name>
    <name evidence="1" type="ORF">H2507_06290</name>
</gene>
<proteinExistence type="predicted"/>
<name>A0A7D7LNS4_9FLAO</name>
<reference evidence="4" key="2">
    <citation type="submission" date="2020-07" db="EMBL/GenBank/DDBJ databases">
        <title>Flavobacterium sp. xlx-214.</title>
        <authorList>
            <person name="Yang C."/>
        </authorList>
    </citation>
    <scope>NUCLEOTIDE SEQUENCE [LARGE SCALE GENOMIC DNA]</scope>
    <source>
        <strain evidence="4">CX-624</strain>
    </source>
</reference>
<dbReference type="EMBL" id="JACEUX010000002">
    <property type="protein sequence ID" value="MBA5246772.1"/>
    <property type="molecule type" value="Genomic_DNA"/>
</dbReference>
<dbReference type="Proteomes" id="UP000539710">
    <property type="component" value="Unassembled WGS sequence"/>
</dbReference>
<sequence length="150" mass="17025">MVFKAKLHDDIVSHGGITLKAERDFGWFGNCGIKIYMKDQPAFSFYISGWTNRISKVENNLDFPFELINSNEAVSGDDRFRLNINRSYLFTGNYGELEVNGHTVAKLRLKQRLFGIELTMQPANDQLNDETKLKSAILILANIVHLDGSI</sequence>
<accession>A0A7D7LNS4</accession>
<keyword evidence="4" id="KW-1185">Reference proteome</keyword>